<comment type="caution">
    <text evidence="2">The sequence shown here is derived from an EMBL/GenBank/DDBJ whole genome shotgun (WGS) entry which is preliminary data.</text>
</comment>
<organism evidence="2 3">
    <name type="scientific">Ktedonospora formicarum</name>
    <dbReference type="NCBI Taxonomy" id="2778364"/>
    <lineage>
        <taxon>Bacteria</taxon>
        <taxon>Bacillati</taxon>
        <taxon>Chloroflexota</taxon>
        <taxon>Ktedonobacteria</taxon>
        <taxon>Ktedonobacterales</taxon>
        <taxon>Ktedonobacteraceae</taxon>
        <taxon>Ktedonospora</taxon>
    </lineage>
</organism>
<proteinExistence type="predicted"/>
<keyword evidence="3" id="KW-1185">Reference proteome</keyword>
<evidence type="ECO:0000313" key="2">
    <source>
        <dbReference type="EMBL" id="GHO45083.1"/>
    </source>
</evidence>
<dbReference type="AlphaFoldDB" id="A0A8J3I1P8"/>
<reference evidence="2" key="1">
    <citation type="submission" date="2020-10" db="EMBL/GenBank/DDBJ databases">
        <title>Taxonomic study of unclassified bacteria belonging to the class Ktedonobacteria.</title>
        <authorList>
            <person name="Yabe S."/>
            <person name="Wang C.M."/>
            <person name="Zheng Y."/>
            <person name="Sakai Y."/>
            <person name="Cavaletti L."/>
            <person name="Monciardini P."/>
            <person name="Donadio S."/>
        </authorList>
    </citation>
    <scope>NUCLEOTIDE SEQUENCE</scope>
    <source>
        <strain evidence="2">SOSP1-1</strain>
    </source>
</reference>
<evidence type="ECO:0000313" key="3">
    <source>
        <dbReference type="Proteomes" id="UP000612362"/>
    </source>
</evidence>
<feature type="transmembrane region" description="Helical" evidence="1">
    <location>
        <begin position="25"/>
        <end position="46"/>
    </location>
</feature>
<keyword evidence="1" id="KW-1133">Transmembrane helix</keyword>
<evidence type="ECO:0000256" key="1">
    <source>
        <dbReference type="SAM" id="Phobius"/>
    </source>
</evidence>
<keyword evidence="1" id="KW-0812">Transmembrane</keyword>
<feature type="transmembrane region" description="Helical" evidence="1">
    <location>
        <begin position="66"/>
        <end position="89"/>
    </location>
</feature>
<sequence length="193" mass="20911">MQQTTHSPENSVSPQQTEKLVLKRGLFVGLILVMIDLFITILARLTSFPVRVMTSLMNVIYFPWSMVPIITNAAIYLPLLLFACLAYFLTGTGMARLSGGNVRAASLTGLLAGLVLGLCDLLISTVILFAETLPAINQSYPPSILEETRFNAIRDTFFYTFSLLVLALLLGAGIAALGGLLGKRSSNAKRTQV</sequence>
<dbReference type="RefSeq" id="WP_220194434.1">
    <property type="nucleotide sequence ID" value="NZ_BNJF01000001.1"/>
</dbReference>
<name>A0A8J3I1P8_9CHLR</name>
<feature type="transmembrane region" description="Helical" evidence="1">
    <location>
        <begin position="156"/>
        <end position="181"/>
    </location>
</feature>
<protein>
    <submittedName>
        <fullName evidence="2">Uncharacterized protein</fullName>
    </submittedName>
</protein>
<keyword evidence="1" id="KW-0472">Membrane</keyword>
<gene>
    <name evidence="2" type="ORF">KSX_32460</name>
</gene>
<dbReference type="EMBL" id="BNJF01000001">
    <property type="protein sequence ID" value="GHO45083.1"/>
    <property type="molecule type" value="Genomic_DNA"/>
</dbReference>
<feature type="transmembrane region" description="Helical" evidence="1">
    <location>
        <begin position="110"/>
        <end position="136"/>
    </location>
</feature>
<dbReference type="Proteomes" id="UP000612362">
    <property type="component" value="Unassembled WGS sequence"/>
</dbReference>
<accession>A0A8J3I1P8</accession>